<dbReference type="PANTHER" id="PTHR46481:SF10">
    <property type="entry name" value="ZINC FINGER BED DOMAIN-CONTAINING PROTEIN 39"/>
    <property type="match status" value="1"/>
</dbReference>
<organism evidence="7 8">
    <name type="scientific">Trichoplusia ni</name>
    <name type="common">Cabbage looper</name>
    <dbReference type="NCBI Taxonomy" id="7111"/>
    <lineage>
        <taxon>Eukaryota</taxon>
        <taxon>Metazoa</taxon>
        <taxon>Ecdysozoa</taxon>
        <taxon>Arthropoda</taxon>
        <taxon>Hexapoda</taxon>
        <taxon>Insecta</taxon>
        <taxon>Pterygota</taxon>
        <taxon>Neoptera</taxon>
        <taxon>Endopterygota</taxon>
        <taxon>Lepidoptera</taxon>
        <taxon>Glossata</taxon>
        <taxon>Ditrysia</taxon>
        <taxon>Noctuoidea</taxon>
        <taxon>Noctuidae</taxon>
        <taxon>Plusiinae</taxon>
        <taxon>Trichoplusia</taxon>
    </lineage>
</organism>
<dbReference type="OrthoDB" id="1607513at2759"/>
<gene>
    <name evidence="8" type="primary">LOC113500091</name>
</gene>
<keyword evidence="3" id="KW-0863">Zinc-finger</keyword>
<feature type="domain" description="HAT C-terminal dimerisation" evidence="6">
    <location>
        <begin position="294"/>
        <end position="369"/>
    </location>
</feature>
<comment type="subcellular location">
    <subcellularLocation>
        <location evidence="1">Nucleus</location>
    </subcellularLocation>
</comment>
<reference evidence="8" key="1">
    <citation type="submission" date="2025-08" db="UniProtKB">
        <authorList>
            <consortium name="RefSeq"/>
        </authorList>
    </citation>
    <scope>IDENTIFICATION</scope>
</reference>
<keyword evidence="4" id="KW-0862">Zinc</keyword>
<keyword evidence="7" id="KW-1185">Reference proteome</keyword>
<evidence type="ECO:0000256" key="3">
    <source>
        <dbReference type="ARBA" id="ARBA00022771"/>
    </source>
</evidence>
<evidence type="ECO:0000256" key="2">
    <source>
        <dbReference type="ARBA" id="ARBA00022723"/>
    </source>
</evidence>
<dbReference type="KEGG" id="tnl:113500091"/>
<sequence length="372" mass="42761">MKKAVNDFLFKRNHYCVAHTINLSVKDCIEIKDRDAEEDHNKPLFDLINKCRTIVTHFKHSTKSSYTLIDMQKQMNLEMLKLKQDVRTRWNSTFYMLERLLKLKIPLSATIPLLDSPPNNLNSNEWLLVEDAVLLLQPFEKITSILSGEAYPTLSSVIPLVLGLRTAISKKNVKTETGTFLKKKLMDVVEKRLGVYELNRTAAKATILDPRFKKKGFSTETNATNAQMWLIDELKEIISICTTDGPVISTAASDNTINDCDDETDEIWGPIDKKITESSHQMTPFTSAASMVKQFIDLPYLDRKRDPIKYWDENKTLFPFLHKMALKYLCILATSVPSERLFSKAGLLCNERRNRLAPKKIDQILFLNSYNY</sequence>
<dbReference type="GO" id="GO:0046983">
    <property type="term" value="F:protein dimerization activity"/>
    <property type="evidence" value="ECO:0007669"/>
    <property type="project" value="InterPro"/>
</dbReference>
<evidence type="ECO:0000313" key="7">
    <source>
        <dbReference type="Proteomes" id="UP000322000"/>
    </source>
</evidence>
<protein>
    <submittedName>
        <fullName evidence="8">Zinc finger BED domain-containing protein 1-like</fullName>
    </submittedName>
</protein>
<dbReference type="Pfam" id="PF05699">
    <property type="entry name" value="Dimer_Tnp_hAT"/>
    <property type="match status" value="1"/>
</dbReference>
<name>A0A7E5W7D5_TRINI</name>
<dbReference type="GeneID" id="113500091"/>
<evidence type="ECO:0000256" key="4">
    <source>
        <dbReference type="ARBA" id="ARBA00022833"/>
    </source>
</evidence>
<keyword evidence="2" id="KW-0479">Metal-binding</keyword>
<dbReference type="InterPro" id="IPR052035">
    <property type="entry name" value="ZnF_BED_domain_contain"/>
</dbReference>
<keyword evidence="5" id="KW-0539">Nucleus</keyword>
<dbReference type="InParanoid" id="A0A7E5W7D5"/>
<dbReference type="InterPro" id="IPR012337">
    <property type="entry name" value="RNaseH-like_sf"/>
</dbReference>
<evidence type="ECO:0000313" key="8">
    <source>
        <dbReference type="RefSeq" id="XP_026736565.1"/>
    </source>
</evidence>
<accession>A0A7E5W7D5</accession>
<dbReference type="InterPro" id="IPR008906">
    <property type="entry name" value="HATC_C_dom"/>
</dbReference>
<evidence type="ECO:0000259" key="6">
    <source>
        <dbReference type="Pfam" id="PF05699"/>
    </source>
</evidence>
<evidence type="ECO:0000256" key="5">
    <source>
        <dbReference type="ARBA" id="ARBA00023242"/>
    </source>
</evidence>
<dbReference type="SUPFAM" id="SSF53098">
    <property type="entry name" value="Ribonuclease H-like"/>
    <property type="match status" value="1"/>
</dbReference>
<dbReference type="AlphaFoldDB" id="A0A7E5W7D5"/>
<dbReference type="GO" id="GO:0005634">
    <property type="term" value="C:nucleus"/>
    <property type="evidence" value="ECO:0007669"/>
    <property type="project" value="UniProtKB-SubCell"/>
</dbReference>
<dbReference type="GO" id="GO:0008270">
    <property type="term" value="F:zinc ion binding"/>
    <property type="evidence" value="ECO:0007669"/>
    <property type="project" value="UniProtKB-KW"/>
</dbReference>
<proteinExistence type="predicted"/>
<dbReference type="Proteomes" id="UP000322000">
    <property type="component" value="Chromosome 13"/>
</dbReference>
<evidence type="ECO:0000256" key="1">
    <source>
        <dbReference type="ARBA" id="ARBA00004123"/>
    </source>
</evidence>
<dbReference type="RefSeq" id="XP_026736565.1">
    <property type="nucleotide sequence ID" value="XM_026880764.1"/>
</dbReference>
<dbReference type="PANTHER" id="PTHR46481">
    <property type="entry name" value="ZINC FINGER BED DOMAIN-CONTAINING PROTEIN 4"/>
    <property type="match status" value="1"/>
</dbReference>